<evidence type="ECO:0000313" key="5">
    <source>
        <dbReference type="Proteomes" id="UP000095282"/>
    </source>
</evidence>
<dbReference type="Proteomes" id="UP000095282">
    <property type="component" value="Unplaced"/>
</dbReference>
<accession>A0A1I7T323</accession>
<keyword evidence="1" id="KW-0443">Lipid metabolism</keyword>
<name>A0A1I7T323_9PELO</name>
<dbReference type="GO" id="GO:0018812">
    <property type="term" value="F:3-hydroxyacyl-CoA dehydratase activity"/>
    <property type="evidence" value="ECO:0007669"/>
    <property type="project" value="UniProtKB-ARBA"/>
</dbReference>
<dbReference type="InterPro" id="IPR029069">
    <property type="entry name" value="HotDog_dom_sf"/>
</dbReference>
<dbReference type="WBParaSite" id="Csp11.Scaffold485.g1946.t1">
    <property type="protein sequence ID" value="Csp11.Scaffold485.g1946.t1"/>
    <property type="gene ID" value="Csp11.Scaffold485.g1946"/>
</dbReference>
<keyword evidence="5" id="KW-1185">Reference proteome</keyword>
<dbReference type="Pfam" id="PF22622">
    <property type="entry name" value="MFE-2_hydrat-2_N"/>
    <property type="match status" value="1"/>
</dbReference>
<evidence type="ECO:0000256" key="1">
    <source>
        <dbReference type="ARBA" id="ARBA00023098"/>
    </source>
</evidence>
<protein>
    <submittedName>
        <fullName evidence="6">MaoC-like domain-containing protein</fullName>
    </submittedName>
</protein>
<reference evidence="6" key="1">
    <citation type="submission" date="2016-11" db="UniProtKB">
        <authorList>
            <consortium name="WormBaseParasite"/>
        </authorList>
    </citation>
    <scope>IDENTIFICATION</scope>
</reference>
<dbReference type="GO" id="GO:0005777">
    <property type="term" value="C:peroxisome"/>
    <property type="evidence" value="ECO:0007669"/>
    <property type="project" value="TreeGrafter"/>
</dbReference>
<dbReference type="GO" id="GO:0006635">
    <property type="term" value="P:fatty acid beta-oxidation"/>
    <property type="evidence" value="ECO:0007669"/>
    <property type="project" value="TreeGrafter"/>
</dbReference>
<dbReference type="SUPFAM" id="SSF54637">
    <property type="entry name" value="Thioesterase/thiol ester dehydrase-isomerase"/>
    <property type="match status" value="2"/>
</dbReference>
<dbReference type="eggNOG" id="KOG1206">
    <property type="taxonomic scope" value="Eukaryota"/>
</dbReference>
<dbReference type="FunFam" id="3.10.129.10:FF:000061">
    <property type="entry name" value="Probable dehydrogenase"/>
    <property type="match status" value="1"/>
</dbReference>
<dbReference type="PANTHER" id="PTHR13078:SF56">
    <property type="entry name" value="PEROXISOMAL MULTIFUNCTIONAL ENZYME TYPE 2"/>
    <property type="match status" value="1"/>
</dbReference>
<feature type="domain" description="MaoC-like" evidence="3">
    <location>
        <begin position="157"/>
        <end position="276"/>
    </location>
</feature>
<evidence type="ECO:0000259" key="3">
    <source>
        <dbReference type="Pfam" id="PF01575"/>
    </source>
</evidence>
<evidence type="ECO:0000259" key="4">
    <source>
        <dbReference type="Pfam" id="PF22622"/>
    </source>
</evidence>
<dbReference type="InterPro" id="IPR054357">
    <property type="entry name" value="MFE-2_N"/>
</dbReference>
<dbReference type="Pfam" id="PF01575">
    <property type="entry name" value="MaoC_dehydratas"/>
    <property type="match status" value="1"/>
</dbReference>
<dbReference type="GO" id="GO:0003857">
    <property type="term" value="F:(3S)-3-hydroxyacyl-CoA dehydrogenase (NAD+) activity"/>
    <property type="evidence" value="ECO:0007669"/>
    <property type="project" value="TreeGrafter"/>
</dbReference>
<organism evidence="5 6">
    <name type="scientific">Caenorhabditis tropicalis</name>
    <dbReference type="NCBI Taxonomy" id="1561998"/>
    <lineage>
        <taxon>Eukaryota</taxon>
        <taxon>Metazoa</taxon>
        <taxon>Ecdysozoa</taxon>
        <taxon>Nematoda</taxon>
        <taxon>Chromadorea</taxon>
        <taxon>Rhabditida</taxon>
        <taxon>Rhabditina</taxon>
        <taxon>Rhabditomorpha</taxon>
        <taxon>Rhabditoidea</taxon>
        <taxon>Rhabditidae</taxon>
        <taxon>Peloderinae</taxon>
        <taxon>Caenorhabditis</taxon>
    </lineage>
</organism>
<dbReference type="PANTHER" id="PTHR13078">
    <property type="entry name" value="PEROXISOMAL MULTIFUNCTIONAL ENZYME TYPE 2-RELATED"/>
    <property type="match status" value="1"/>
</dbReference>
<dbReference type="AlphaFoldDB" id="A0A1I7T323"/>
<sequence>MDKKTACAHVPEPSEFEYTTRDAIIYALGVGARAKEDLCYVYENHEDFKVLPSFIVAPGFLAHTLMDWPGVEFDLQKVLHGEQYIEVLHPLPADGKLKSEARVVDILDKGSGALILGNVTTYDEQGKKVAIQQFSTFQTGYGNFGGDRTSPHEFKAAAVPDRAPDAVIEQKTSVDQAALYRLGSGDMNPLHVDPQFAKVSGFKTPILHGLCSLGFATRHVIAAWAGNDSNKFKAIKVRFSSPVLPGQTLVTETWKNGNRILFQVKVKETGKVVISNAYVDLTEASELPTVPADLVSKL</sequence>
<dbReference type="InterPro" id="IPR002539">
    <property type="entry name" value="MaoC-like_dom"/>
</dbReference>
<dbReference type="STRING" id="1561998.A0A1I7T323"/>
<dbReference type="GO" id="GO:0044594">
    <property type="term" value="F:17-beta-hydroxysteroid dehydrogenase (NAD+) activity"/>
    <property type="evidence" value="ECO:0007669"/>
    <property type="project" value="TreeGrafter"/>
</dbReference>
<dbReference type="Gene3D" id="3.10.129.10">
    <property type="entry name" value="Hotdog Thioesterase"/>
    <property type="match status" value="1"/>
</dbReference>
<proteinExistence type="predicted"/>
<evidence type="ECO:0000313" key="6">
    <source>
        <dbReference type="WBParaSite" id="Csp11.Scaffold485.g1946.t1"/>
    </source>
</evidence>
<evidence type="ECO:0000256" key="2">
    <source>
        <dbReference type="ARBA" id="ARBA00023239"/>
    </source>
</evidence>
<feature type="domain" description="Peroxisomal multifunctional enzyme type 2-like N-terminal" evidence="4">
    <location>
        <begin position="16"/>
        <end position="140"/>
    </location>
</feature>
<keyword evidence="2" id="KW-0456">Lyase</keyword>
<dbReference type="CDD" id="cd03448">
    <property type="entry name" value="HDE_HSD"/>
    <property type="match status" value="1"/>
</dbReference>